<feature type="region of interest" description="Disordered" evidence="5">
    <location>
        <begin position="214"/>
        <end position="260"/>
    </location>
</feature>
<evidence type="ECO:0000256" key="2">
    <source>
        <dbReference type="ARBA" id="ARBA00022741"/>
    </source>
</evidence>
<evidence type="ECO:0000256" key="5">
    <source>
        <dbReference type="SAM" id="MobiDB-lite"/>
    </source>
</evidence>
<dbReference type="Proteomes" id="UP000710432">
    <property type="component" value="Unassembled WGS sequence"/>
</dbReference>
<dbReference type="InterPro" id="IPR048941">
    <property type="entry name" value="ATG1-like_MIT2"/>
</dbReference>
<feature type="compositionally biased region" description="Basic and acidic residues" evidence="5">
    <location>
        <begin position="249"/>
        <end position="259"/>
    </location>
</feature>
<gene>
    <name evidence="8" type="ORF">LTLLF_113240</name>
</gene>
<evidence type="ECO:0000313" key="9">
    <source>
        <dbReference type="Proteomes" id="UP000710432"/>
    </source>
</evidence>
<dbReference type="EMBL" id="JAATJU010007988">
    <property type="protein sequence ID" value="KAH0519095.1"/>
    <property type="molecule type" value="Genomic_DNA"/>
</dbReference>
<keyword evidence="4" id="KW-0067">ATP-binding</keyword>
<proteinExistence type="predicted"/>
<accession>A0A8J6GXN9</accession>
<dbReference type="AlphaFoldDB" id="A0A8J6GXN9"/>
<evidence type="ECO:0000313" key="8">
    <source>
        <dbReference type="EMBL" id="KAH0519095.1"/>
    </source>
</evidence>
<reference evidence="8" key="1">
    <citation type="submission" date="2020-03" db="EMBL/GenBank/DDBJ databases">
        <title>Studies in the Genomics of Life Span.</title>
        <authorList>
            <person name="Glass D."/>
        </authorList>
    </citation>
    <scope>NUCLEOTIDE SEQUENCE</scope>
    <source>
        <strain evidence="8">LTLLF</strain>
        <tissue evidence="8">Muscle</tissue>
    </source>
</reference>
<protein>
    <submittedName>
        <fullName evidence="8">Serine/threonine-protein kinase ULK2</fullName>
    </submittedName>
</protein>
<dbReference type="Pfam" id="PF12063">
    <property type="entry name" value="ATG1-like_MIT1"/>
    <property type="match status" value="1"/>
</dbReference>
<evidence type="ECO:0000256" key="4">
    <source>
        <dbReference type="ARBA" id="ARBA00022840"/>
    </source>
</evidence>
<evidence type="ECO:0000256" key="3">
    <source>
        <dbReference type="ARBA" id="ARBA00022777"/>
    </source>
</evidence>
<keyword evidence="1" id="KW-0808">Transferase</keyword>
<organism evidence="8 9">
    <name type="scientific">Microtus ochrogaster</name>
    <name type="common">Prairie vole</name>
    <dbReference type="NCBI Taxonomy" id="79684"/>
    <lineage>
        <taxon>Eukaryota</taxon>
        <taxon>Metazoa</taxon>
        <taxon>Chordata</taxon>
        <taxon>Craniata</taxon>
        <taxon>Vertebrata</taxon>
        <taxon>Euteleostomi</taxon>
        <taxon>Mammalia</taxon>
        <taxon>Eutheria</taxon>
        <taxon>Euarchontoglires</taxon>
        <taxon>Glires</taxon>
        <taxon>Rodentia</taxon>
        <taxon>Myomorpha</taxon>
        <taxon>Muroidea</taxon>
        <taxon>Cricetidae</taxon>
        <taxon>Arvicolinae</taxon>
        <taxon>Microtus</taxon>
    </lineage>
</organism>
<dbReference type="GO" id="GO:0004674">
    <property type="term" value="F:protein serine/threonine kinase activity"/>
    <property type="evidence" value="ECO:0007669"/>
    <property type="project" value="InterPro"/>
</dbReference>
<keyword evidence="3 8" id="KW-0418">Kinase</keyword>
<feature type="domain" description="ATG1-like MIT" evidence="7">
    <location>
        <begin position="124"/>
        <end position="179"/>
    </location>
</feature>
<name>A0A8J6GXN9_MICOH</name>
<dbReference type="Pfam" id="PF21127">
    <property type="entry name" value="ATG1-like_MIT2"/>
    <property type="match status" value="1"/>
</dbReference>
<dbReference type="InterPro" id="IPR022708">
    <property type="entry name" value="Atg1-like_tMIT"/>
</dbReference>
<feature type="domain" description="Serine/threonine-protein kinase Atg1-like tMIT" evidence="6">
    <location>
        <begin position="31"/>
        <end position="113"/>
    </location>
</feature>
<keyword evidence="2" id="KW-0547">Nucleotide-binding</keyword>
<comment type="caution">
    <text evidence="8">The sequence shown here is derived from an EMBL/GenBank/DDBJ whole genome shotgun (WGS) entry which is preliminary data.</text>
</comment>
<sequence>MLMFTECVLDLTAVRGGNPELCTSAVSLYQIQESVVVDQISQLSKDWGRVEQLVLYMKAAQLLAASLHLAKAQIKSGKLSPSTAVKQVVKNLNERYKFCITMCKKLTEKLNRFFSDKQRFIDEINSVTAEKLIYNCAVEMVQSAALDEMFQQTEDIVYRYHKAALLLEGLTKILQDPTDVENVHKCVVCAQSGIQRSTPCTKVIIWDEENGTQRRPMSTRDMSPRQREVTTHTVGCRAVSSSSCGDPVEEQRPEAHSNRVPDVAWSHSVGLPAAPDQICSRDL</sequence>
<dbReference type="GO" id="GO:0005524">
    <property type="term" value="F:ATP binding"/>
    <property type="evidence" value="ECO:0007669"/>
    <property type="project" value="UniProtKB-KW"/>
</dbReference>
<evidence type="ECO:0000259" key="7">
    <source>
        <dbReference type="Pfam" id="PF21127"/>
    </source>
</evidence>
<evidence type="ECO:0000256" key="1">
    <source>
        <dbReference type="ARBA" id="ARBA00022679"/>
    </source>
</evidence>
<evidence type="ECO:0000259" key="6">
    <source>
        <dbReference type="Pfam" id="PF12063"/>
    </source>
</evidence>